<reference evidence="1 2" key="1">
    <citation type="submission" date="2017-10" db="EMBL/GenBank/DDBJ databases">
        <title>Sequencing the genomes of 1000 actinobacteria strains.</title>
        <authorList>
            <person name="Klenk H.-P."/>
        </authorList>
    </citation>
    <scope>NUCLEOTIDE SEQUENCE [LARGE SCALE GENOMIC DNA]</scope>
    <source>
        <strain evidence="1 2">DSM 21838</strain>
    </source>
</reference>
<evidence type="ECO:0000313" key="2">
    <source>
        <dbReference type="Proteomes" id="UP000222106"/>
    </source>
</evidence>
<name>A0A2A9EJK6_9MICO</name>
<gene>
    <name evidence="1" type="ORF">ATJ97_1497</name>
</gene>
<sequence length="36" mass="4102">MIFVNVYGEILVPVLLTVCHNPPREHFCAERATQGF</sequence>
<proteinExistence type="predicted"/>
<accession>A0A2A9EJK6</accession>
<dbReference type="AlphaFoldDB" id="A0A2A9EJK6"/>
<protein>
    <submittedName>
        <fullName evidence="1">Uncharacterized protein</fullName>
    </submittedName>
</protein>
<organism evidence="1 2">
    <name type="scientific">Georgenia soli</name>
    <dbReference type="NCBI Taxonomy" id="638953"/>
    <lineage>
        <taxon>Bacteria</taxon>
        <taxon>Bacillati</taxon>
        <taxon>Actinomycetota</taxon>
        <taxon>Actinomycetes</taxon>
        <taxon>Micrococcales</taxon>
        <taxon>Bogoriellaceae</taxon>
        <taxon>Georgenia</taxon>
    </lineage>
</organism>
<dbReference type="EMBL" id="PDJI01000004">
    <property type="protein sequence ID" value="PFG39003.1"/>
    <property type="molecule type" value="Genomic_DNA"/>
</dbReference>
<comment type="caution">
    <text evidence="1">The sequence shown here is derived from an EMBL/GenBank/DDBJ whole genome shotgun (WGS) entry which is preliminary data.</text>
</comment>
<keyword evidence="2" id="KW-1185">Reference proteome</keyword>
<dbReference type="Proteomes" id="UP000222106">
    <property type="component" value="Unassembled WGS sequence"/>
</dbReference>
<evidence type="ECO:0000313" key="1">
    <source>
        <dbReference type="EMBL" id="PFG39003.1"/>
    </source>
</evidence>